<dbReference type="EMBL" id="OP349055">
    <property type="protein sequence ID" value="UZC83380.1"/>
    <property type="molecule type" value="Genomic_RNA"/>
</dbReference>
<evidence type="ECO:0000313" key="2">
    <source>
        <dbReference type="EMBL" id="UZC83380.1"/>
    </source>
</evidence>
<feature type="compositionally biased region" description="Polar residues" evidence="1">
    <location>
        <begin position="240"/>
        <end position="251"/>
    </location>
</feature>
<accession>A0A9E8AH49</accession>
<reference evidence="2" key="1">
    <citation type="submission" date="2022-08" db="EMBL/GenBank/DDBJ databases">
        <authorList>
            <person name="Izraeli Y."/>
        </authorList>
    </citation>
    <scope>NUCLEOTIDE SEQUENCE</scope>
    <source>
        <strain evidence="2">K119</strain>
    </source>
</reference>
<name>A0A9E8AH49_9REOV</name>
<organism evidence="2">
    <name type="scientific">Anagyrus vladimiri reovirus</name>
    <dbReference type="NCBI Taxonomy" id="2992174"/>
    <lineage>
        <taxon>Viruses</taxon>
        <taxon>Riboviria</taxon>
        <taxon>Orthornavirae</taxon>
        <taxon>Duplornaviricota</taxon>
        <taxon>Resentoviricetes</taxon>
        <taxon>Reovirales</taxon>
    </lineage>
</organism>
<feature type="compositionally biased region" description="Basic and acidic residues" evidence="1">
    <location>
        <begin position="214"/>
        <end position="235"/>
    </location>
</feature>
<feature type="region of interest" description="Disordered" evidence="1">
    <location>
        <begin position="214"/>
        <end position="254"/>
    </location>
</feature>
<proteinExistence type="predicted"/>
<protein>
    <submittedName>
        <fullName evidence="2">Uncharacterized protein</fullName>
    </submittedName>
</protein>
<evidence type="ECO:0000256" key="1">
    <source>
        <dbReference type="SAM" id="MobiDB-lite"/>
    </source>
</evidence>
<sequence length="604" mass="70377">MCSVFTILNVPNRRETILNSVVDITSITVILTKKINDNDLISYYPTDGQSFVTYGAVICKSGDLNEVKQYLRRDNFYTGFTIYWEGEEKEMLSEIVRVFGDNVKCSQRNNILYSDIARTFSAHPIGKYTHLTSRKGRELWTEFLEFGRELQELDHSKSNFSNSNKDNERGGFRPITGRTEEIRGENWEFVKHPSYAERNERKIETNGETIRNVRRNDEKLEQHRDVVSNNDENRDIASGYQPSAPTPSTIPCTDRPPYVDWSTSNDAKPGGVALLQRSIQPIPNISREPPRKEVLSYLPGNRVSFPGDDSVFKLPDRFRPEDENPVLNYKDGVDNAFEMKELDSLSPKEFEISIPISFDSKEKEFTSSIEDFGKCNVFNIFQKRSRSRKCIGKREPENYPMYLRKNILKEYLGDGVMLPLDVLRIGAVPLEIMESKDISNVNPRKRFEMNMLQFKADPFALVKFLCVQWGYDAEVLNSLLFHIFTHVEKPLYRLLKIELDNMLRLARERKFDEIDVVFNVSTLSKSKRNDIRFDVLTSNVRQEGKKKRRDGNGLRAVYYCKYIYSLEMLDKSLAKRIMLRTFEKIKLPYDIIEDISVIRLYLRR</sequence>
<feature type="region of interest" description="Disordered" evidence="1">
    <location>
        <begin position="156"/>
        <end position="178"/>
    </location>
</feature>